<evidence type="ECO:0000313" key="3">
    <source>
        <dbReference type="Proteomes" id="UP001176940"/>
    </source>
</evidence>
<dbReference type="Proteomes" id="UP001176940">
    <property type="component" value="Unassembled WGS sequence"/>
</dbReference>
<feature type="coiled-coil region" evidence="1">
    <location>
        <begin position="44"/>
        <end position="127"/>
    </location>
</feature>
<organism evidence="2 3">
    <name type="scientific">Ranitomeya imitator</name>
    <name type="common">mimic poison frog</name>
    <dbReference type="NCBI Taxonomy" id="111125"/>
    <lineage>
        <taxon>Eukaryota</taxon>
        <taxon>Metazoa</taxon>
        <taxon>Chordata</taxon>
        <taxon>Craniata</taxon>
        <taxon>Vertebrata</taxon>
        <taxon>Euteleostomi</taxon>
        <taxon>Amphibia</taxon>
        <taxon>Batrachia</taxon>
        <taxon>Anura</taxon>
        <taxon>Neobatrachia</taxon>
        <taxon>Hyloidea</taxon>
        <taxon>Dendrobatidae</taxon>
        <taxon>Dendrobatinae</taxon>
        <taxon>Ranitomeya</taxon>
    </lineage>
</organism>
<keyword evidence="3" id="KW-1185">Reference proteome</keyword>
<dbReference type="EMBL" id="CAUEEQ010022505">
    <property type="protein sequence ID" value="CAJ0944483.1"/>
    <property type="molecule type" value="Genomic_DNA"/>
</dbReference>
<gene>
    <name evidence="2" type="ORF">RIMI_LOCUS10431831</name>
</gene>
<name>A0ABN9LKW9_9NEOB</name>
<protein>
    <submittedName>
        <fullName evidence="2">Uncharacterized protein</fullName>
    </submittedName>
</protein>
<evidence type="ECO:0000313" key="2">
    <source>
        <dbReference type="EMBL" id="CAJ0944483.1"/>
    </source>
</evidence>
<sequence>MTRDYDLLDAAAHSAMGQINRSTKLNKIPHILDECQPPIGSSIHHDLQKKVKGLEEKVKVKQKEKEDMEETIDILRKELSKTEQARKELSIKASSLEVQKTQLETRLEEKEAILKSQQEELSKHSHMIAMIHSLSSGKLNTETVNLSL</sequence>
<comment type="caution">
    <text evidence="2">The sequence shown here is derived from an EMBL/GenBank/DDBJ whole genome shotgun (WGS) entry which is preliminary data.</text>
</comment>
<dbReference type="PANTHER" id="PTHR23161">
    <property type="entry name" value="PROTEIN CIP2A"/>
    <property type="match status" value="1"/>
</dbReference>
<dbReference type="PANTHER" id="PTHR23161:SF2">
    <property type="entry name" value="PROTEIN CIP2A"/>
    <property type="match status" value="1"/>
</dbReference>
<reference evidence="2" key="1">
    <citation type="submission" date="2023-07" db="EMBL/GenBank/DDBJ databases">
        <authorList>
            <person name="Stuckert A."/>
        </authorList>
    </citation>
    <scope>NUCLEOTIDE SEQUENCE</scope>
</reference>
<dbReference type="InterPro" id="IPR042510">
    <property type="entry name" value="CIP2A"/>
</dbReference>
<evidence type="ECO:0000256" key="1">
    <source>
        <dbReference type="SAM" id="Coils"/>
    </source>
</evidence>
<keyword evidence="1" id="KW-0175">Coiled coil</keyword>
<accession>A0ABN9LKW9</accession>
<proteinExistence type="predicted"/>
<dbReference type="SUPFAM" id="SSF57997">
    <property type="entry name" value="Tropomyosin"/>
    <property type="match status" value="1"/>
</dbReference>